<gene>
    <name evidence="3" type="ORF">JF922_10835</name>
</gene>
<dbReference type="Pfam" id="PF00067">
    <property type="entry name" value="p450"/>
    <property type="match status" value="1"/>
</dbReference>
<name>A0A934N2Z3_9BACT</name>
<keyword evidence="2" id="KW-0503">Monooxygenase</keyword>
<comment type="caution">
    <text evidence="3">The sequence shown here is derived from an EMBL/GenBank/DDBJ whole genome shotgun (WGS) entry which is preliminary data.</text>
</comment>
<dbReference type="InterPro" id="IPR036396">
    <property type="entry name" value="Cyt_P450_sf"/>
</dbReference>
<dbReference type="EMBL" id="JAEKNR010000118">
    <property type="protein sequence ID" value="MBJ7598565.1"/>
    <property type="molecule type" value="Genomic_DNA"/>
</dbReference>
<dbReference type="Proteomes" id="UP000612893">
    <property type="component" value="Unassembled WGS sequence"/>
</dbReference>
<comment type="similarity">
    <text evidence="1 2">Belongs to the cytochrome P450 family.</text>
</comment>
<dbReference type="SUPFAM" id="SSF48264">
    <property type="entry name" value="Cytochrome P450"/>
    <property type="match status" value="1"/>
</dbReference>
<keyword evidence="4" id="KW-1185">Reference proteome</keyword>
<dbReference type="Gene3D" id="1.10.630.10">
    <property type="entry name" value="Cytochrome P450"/>
    <property type="match status" value="1"/>
</dbReference>
<sequence>MSLDGDATATTSSGSRARPVELASYEEVKEAFRQKDLKQALYDQAGVILQDALITLHGEEHRVRRRLENRLFRLDTLRGYELDVVRPSIAETIEPFMSRGWLDLVELSRRVTLNLSALIAGVDRPHESVEDTERLLDYVWKFSAGATVAHAVDKERVAAEAAEALEQYDREFFQASHARRAELVERFKRGEIEETELPRDILTLLLRDQDHLGLPLQTVRRETCGYLQAATGSTAMAVANTIDEIFGWLKSHPEDRPRLDGDLVFVQTCVHETIRLHPASPIASRRAMAPVRLKAGLDIPEGAAVVMDLMAANRDRAVFGSDAEEFRPGRPRPEGVPPWGVGFGGGAHSCIGQILDGGLDPAHMREDPAERNYGSVALVVQALFQHGVAPHPEREPARDTTSTRRQWGFYPVVLGHPAGVAS</sequence>
<dbReference type="RefSeq" id="WP_338201671.1">
    <property type="nucleotide sequence ID" value="NZ_JAEKNR010000118.1"/>
</dbReference>
<keyword evidence="2" id="KW-0408">Iron</keyword>
<dbReference type="PANTHER" id="PTHR46696:SF1">
    <property type="entry name" value="CYTOCHROME P450 YJIB-RELATED"/>
    <property type="match status" value="1"/>
</dbReference>
<keyword evidence="2" id="KW-0479">Metal-binding</keyword>
<dbReference type="GO" id="GO:0004497">
    <property type="term" value="F:monooxygenase activity"/>
    <property type="evidence" value="ECO:0007669"/>
    <property type="project" value="UniProtKB-KW"/>
</dbReference>
<dbReference type="PROSITE" id="PS00086">
    <property type="entry name" value="CYTOCHROME_P450"/>
    <property type="match status" value="1"/>
</dbReference>
<reference evidence="3" key="1">
    <citation type="submission" date="2020-10" db="EMBL/GenBank/DDBJ databases">
        <title>Ca. Dormibacterota MAGs.</title>
        <authorList>
            <person name="Montgomery K."/>
        </authorList>
    </citation>
    <scope>NUCLEOTIDE SEQUENCE [LARGE SCALE GENOMIC DNA]</scope>
    <source>
        <strain evidence="3">SC8812_S17_10</strain>
    </source>
</reference>
<evidence type="ECO:0000256" key="1">
    <source>
        <dbReference type="ARBA" id="ARBA00010617"/>
    </source>
</evidence>
<accession>A0A934N2Z3</accession>
<dbReference type="PANTHER" id="PTHR46696">
    <property type="entry name" value="P450, PUTATIVE (EUROFUNG)-RELATED"/>
    <property type="match status" value="1"/>
</dbReference>
<dbReference type="InterPro" id="IPR017972">
    <property type="entry name" value="Cyt_P450_CS"/>
</dbReference>
<evidence type="ECO:0000313" key="4">
    <source>
        <dbReference type="Proteomes" id="UP000612893"/>
    </source>
</evidence>
<dbReference type="InterPro" id="IPR001128">
    <property type="entry name" value="Cyt_P450"/>
</dbReference>
<protein>
    <submittedName>
        <fullName evidence="3">Cytochrome P450</fullName>
    </submittedName>
</protein>
<keyword evidence="2" id="KW-0560">Oxidoreductase</keyword>
<proteinExistence type="inferred from homology"/>
<dbReference type="AlphaFoldDB" id="A0A934N2Z3"/>
<keyword evidence="2" id="KW-0349">Heme</keyword>
<dbReference type="CDD" id="cd00302">
    <property type="entry name" value="cytochrome_P450"/>
    <property type="match status" value="1"/>
</dbReference>
<evidence type="ECO:0000256" key="2">
    <source>
        <dbReference type="RuleBase" id="RU000461"/>
    </source>
</evidence>
<organism evidence="3 4">
    <name type="scientific">Candidatus Nephthysia bennettiae</name>
    <dbReference type="NCBI Taxonomy" id="3127016"/>
    <lineage>
        <taxon>Bacteria</taxon>
        <taxon>Bacillati</taxon>
        <taxon>Candidatus Dormiibacterota</taxon>
        <taxon>Candidatus Dormibacteria</taxon>
        <taxon>Candidatus Dormibacterales</taxon>
        <taxon>Candidatus Dormibacteraceae</taxon>
        <taxon>Candidatus Nephthysia</taxon>
    </lineage>
</organism>
<dbReference type="GO" id="GO:0046872">
    <property type="term" value="F:metal ion binding"/>
    <property type="evidence" value="ECO:0007669"/>
    <property type="project" value="UniProtKB-KW"/>
</dbReference>
<evidence type="ECO:0000313" key="3">
    <source>
        <dbReference type="EMBL" id="MBJ7598565.1"/>
    </source>
</evidence>